<comment type="caution">
    <text evidence="1">The sequence shown here is derived from an EMBL/GenBank/DDBJ whole genome shotgun (WGS) entry which is preliminary data.</text>
</comment>
<dbReference type="STRING" id="247633.GP2143_18151"/>
<proteinExistence type="predicted"/>
<reference evidence="1 2" key="1">
    <citation type="journal article" date="2010" name="J. Bacteriol.">
        <title>Genome sequence of the oligotrophic marine Gammaproteobacterium HTCC2143, isolated from the Oregon Coast.</title>
        <authorList>
            <person name="Oh H.M."/>
            <person name="Kang I."/>
            <person name="Ferriera S."/>
            <person name="Giovannoni S.J."/>
            <person name="Cho J.C."/>
        </authorList>
    </citation>
    <scope>NUCLEOTIDE SEQUENCE [LARGE SCALE GENOMIC DNA]</scope>
    <source>
        <strain evidence="1 2">HTCC2143</strain>
    </source>
</reference>
<dbReference type="Proteomes" id="UP000004931">
    <property type="component" value="Unassembled WGS sequence"/>
</dbReference>
<gene>
    <name evidence="1" type="ORF">GP2143_18151</name>
</gene>
<sequence length="78" mass="8840">MAKRPFFRVYKLLDIGAIMTYQTSDVMVTVSSPMQNMSAFNTSVTQLMRLEFSVIIIVSSFQQRSSEFSGLIDGFLQC</sequence>
<organism evidence="1 2">
    <name type="scientific">marine gamma proteobacterium HTCC2143</name>
    <dbReference type="NCBI Taxonomy" id="247633"/>
    <lineage>
        <taxon>Bacteria</taxon>
        <taxon>Pseudomonadati</taxon>
        <taxon>Pseudomonadota</taxon>
        <taxon>Gammaproteobacteria</taxon>
        <taxon>Cellvibrionales</taxon>
        <taxon>Spongiibacteraceae</taxon>
        <taxon>BD1-7 clade</taxon>
    </lineage>
</organism>
<name>A0YAQ0_9GAMM</name>
<evidence type="ECO:0000313" key="2">
    <source>
        <dbReference type="Proteomes" id="UP000004931"/>
    </source>
</evidence>
<dbReference type="AlphaFoldDB" id="A0YAQ0"/>
<evidence type="ECO:0000313" key="1">
    <source>
        <dbReference type="EMBL" id="EAW33204.1"/>
    </source>
</evidence>
<protein>
    <submittedName>
        <fullName evidence="1">Uncharacterized protein</fullName>
    </submittedName>
</protein>
<dbReference type="EMBL" id="AAVT01000001">
    <property type="protein sequence ID" value="EAW33204.1"/>
    <property type="molecule type" value="Genomic_DNA"/>
</dbReference>
<keyword evidence="2" id="KW-1185">Reference proteome</keyword>
<accession>A0YAQ0</accession>